<feature type="domain" description="Bypass of forespore C C-terminal" evidence="2">
    <location>
        <begin position="147"/>
        <end position="222"/>
    </location>
</feature>
<dbReference type="Gene3D" id="3.30.70.1740">
    <property type="entry name" value="Bypass-of-forespore C, C-terminal domain"/>
    <property type="match status" value="1"/>
</dbReference>
<keyword evidence="1" id="KW-0812">Transmembrane</keyword>
<keyword evidence="1" id="KW-0472">Membrane</keyword>
<gene>
    <name evidence="3" type="ORF">J2Z18_006075</name>
</gene>
<dbReference type="InterPro" id="IPR015050">
    <property type="entry name" value="BofC_C"/>
</dbReference>
<evidence type="ECO:0000259" key="2">
    <source>
        <dbReference type="Pfam" id="PF08955"/>
    </source>
</evidence>
<reference evidence="3 4" key="1">
    <citation type="submission" date="2021-03" db="EMBL/GenBank/DDBJ databases">
        <title>Genomic Encyclopedia of Type Strains, Phase IV (KMG-IV): sequencing the most valuable type-strain genomes for metagenomic binning, comparative biology and taxonomic classification.</title>
        <authorList>
            <person name="Goeker M."/>
        </authorList>
    </citation>
    <scope>NUCLEOTIDE SEQUENCE [LARGE SCALE GENOMIC DNA]</scope>
    <source>
        <strain evidence="3 4">DSM 15596</strain>
    </source>
</reference>
<accession>A0ABS4FL23</accession>
<dbReference type="GeneID" id="95407909"/>
<dbReference type="RefSeq" id="WP_007133158.1">
    <property type="nucleotide sequence ID" value="NZ_BOSA01000004.1"/>
</dbReference>
<protein>
    <submittedName>
        <fullName evidence="3">Forespore regulator of the sigma-K checkpoint</fullName>
    </submittedName>
</protein>
<dbReference type="EMBL" id="JAGGKI010000034">
    <property type="protein sequence ID" value="MBP1896933.1"/>
    <property type="molecule type" value="Genomic_DNA"/>
</dbReference>
<evidence type="ECO:0000313" key="3">
    <source>
        <dbReference type="EMBL" id="MBP1896933.1"/>
    </source>
</evidence>
<evidence type="ECO:0000256" key="1">
    <source>
        <dbReference type="SAM" id="Phobius"/>
    </source>
</evidence>
<keyword evidence="1" id="KW-1133">Transmembrane helix</keyword>
<evidence type="ECO:0000313" key="4">
    <source>
        <dbReference type="Proteomes" id="UP000706926"/>
    </source>
</evidence>
<dbReference type="Pfam" id="PF08955">
    <property type="entry name" value="BofC_C"/>
    <property type="match status" value="1"/>
</dbReference>
<proteinExistence type="predicted"/>
<feature type="transmembrane region" description="Helical" evidence="1">
    <location>
        <begin position="21"/>
        <end position="38"/>
    </location>
</feature>
<sequence>MSVFQFLRKVFRKRRRRWRRAIWSSSILAAAMIFIWSGQTLKDQMNMLLTDSRGEKPLALETMHYLQMEEEKQEERTSEQRKFMQELNASKGKKKVHLRTTYVCGVEEQNIGRLNADGIYELMNKNPLWQGRLDDKGEVWLEQTVSDLSPNCKKQAYMSVDASGNLTLFEGPPEEEKVLRTFFQLDIGSMESSLPKDVIQQLQEGIRIQDMDEYNSVLSTFSDYARDMAENVMKPSS</sequence>
<dbReference type="InterPro" id="IPR038117">
    <property type="entry name" value="BofC_C_sf"/>
</dbReference>
<organism evidence="3 4">
    <name type="scientific">Paenibacillus lactis</name>
    <dbReference type="NCBI Taxonomy" id="228574"/>
    <lineage>
        <taxon>Bacteria</taxon>
        <taxon>Bacillati</taxon>
        <taxon>Bacillota</taxon>
        <taxon>Bacilli</taxon>
        <taxon>Bacillales</taxon>
        <taxon>Paenibacillaceae</taxon>
        <taxon>Paenibacillus</taxon>
    </lineage>
</organism>
<dbReference type="Proteomes" id="UP000706926">
    <property type="component" value="Unassembled WGS sequence"/>
</dbReference>
<keyword evidence="4" id="KW-1185">Reference proteome</keyword>
<name>A0ABS4FL23_9BACL</name>
<comment type="caution">
    <text evidence="3">The sequence shown here is derived from an EMBL/GenBank/DDBJ whole genome shotgun (WGS) entry which is preliminary data.</text>
</comment>